<dbReference type="OrthoDB" id="6105938at2759"/>
<feature type="compositionally biased region" description="Acidic residues" evidence="5">
    <location>
        <begin position="363"/>
        <end position="395"/>
    </location>
</feature>
<dbReference type="Proteomes" id="UP000250140">
    <property type="component" value="Unassembled WGS sequence"/>
</dbReference>
<dbReference type="GO" id="GO:0008270">
    <property type="term" value="F:zinc ion binding"/>
    <property type="evidence" value="ECO:0007669"/>
    <property type="project" value="UniProtKB-KW"/>
</dbReference>
<feature type="region of interest" description="Disordered" evidence="5">
    <location>
        <begin position="331"/>
        <end position="603"/>
    </location>
</feature>
<dbReference type="EMBL" id="KV748841">
    <property type="protein sequence ID" value="OCL12705.1"/>
    <property type="molecule type" value="Genomic_DNA"/>
</dbReference>
<feature type="compositionally biased region" description="Polar residues" evidence="5">
    <location>
        <begin position="40"/>
        <end position="53"/>
    </location>
</feature>
<keyword evidence="8" id="KW-1185">Reference proteome</keyword>
<dbReference type="Pfam" id="PF00097">
    <property type="entry name" value="zf-C3HC4"/>
    <property type="match status" value="1"/>
</dbReference>
<dbReference type="InterPro" id="IPR018957">
    <property type="entry name" value="Znf_C3HC4_RING-type"/>
</dbReference>
<feature type="compositionally biased region" description="Polar residues" evidence="5">
    <location>
        <begin position="900"/>
        <end position="947"/>
    </location>
</feature>
<accession>A0A8E2F9E2</accession>
<dbReference type="Gene3D" id="3.30.40.10">
    <property type="entry name" value="Zinc/RING finger domain, C3HC4 (zinc finger)"/>
    <property type="match status" value="1"/>
</dbReference>
<keyword evidence="2 4" id="KW-0863">Zinc-finger</keyword>
<protein>
    <recommendedName>
        <fullName evidence="6">RING-type domain-containing protein</fullName>
    </recommendedName>
</protein>
<feature type="domain" description="RING-type" evidence="6">
    <location>
        <begin position="110"/>
        <end position="151"/>
    </location>
</feature>
<dbReference type="InterPro" id="IPR013083">
    <property type="entry name" value="Znf_RING/FYVE/PHD"/>
</dbReference>
<evidence type="ECO:0000313" key="7">
    <source>
        <dbReference type="EMBL" id="OCL12705.1"/>
    </source>
</evidence>
<feature type="compositionally biased region" description="Acidic residues" evidence="5">
    <location>
        <begin position="589"/>
        <end position="602"/>
    </location>
</feature>
<feature type="region of interest" description="Disordered" evidence="5">
    <location>
        <begin position="621"/>
        <end position="672"/>
    </location>
</feature>
<evidence type="ECO:0000313" key="8">
    <source>
        <dbReference type="Proteomes" id="UP000250140"/>
    </source>
</evidence>
<evidence type="ECO:0000256" key="2">
    <source>
        <dbReference type="ARBA" id="ARBA00022771"/>
    </source>
</evidence>
<feature type="compositionally biased region" description="Polar residues" evidence="5">
    <location>
        <begin position="399"/>
        <end position="416"/>
    </location>
</feature>
<evidence type="ECO:0000256" key="4">
    <source>
        <dbReference type="PROSITE-ProRule" id="PRU00175"/>
    </source>
</evidence>
<feature type="compositionally biased region" description="Basic and acidic residues" evidence="5">
    <location>
        <begin position="687"/>
        <end position="702"/>
    </location>
</feature>
<dbReference type="InterPro" id="IPR001841">
    <property type="entry name" value="Znf_RING"/>
</dbReference>
<feature type="compositionally biased region" description="Polar residues" evidence="5">
    <location>
        <begin position="961"/>
        <end position="972"/>
    </location>
</feature>
<dbReference type="InterPro" id="IPR017907">
    <property type="entry name" value="Znf_RING_CS"/>
</dbReference>
<sequence length="1174" mass="127274">MNTRPPTSPAASARQKSSSSPIASSQQSSSSPQQASMASGTKSARGTSTSVSRPSGKVAEADNPARPSSKDSLKSKMPKKLEETPKPNKSEEQLKAFKSDFDSLRTLVTCKICDRLLYEPYIISCGHTYCYSCLCTWFVNNKARKTCPDCRAVVAQAPAPAYVIREMTMIFINRAELLPSGETIEQHAKWQKEESDIVQQDKNNTDIRTGGLFKGCFKSRTGGTLRPIRDEEDGVDRCPMCSWELEDGECAQCGLMFDDNGTLTWGDSFGGFSDMDETSEHDMSGEDLEGEIDMEDGFDEYAEGAMDEWPDYLDDGGSFVMRRFLEHGIPPTQHFQARRRRITHSEAGSRRPTYSASIVSDMLTDEMDTVEEEDEEDVDDGDSSMNDFMDDEGEAEGASQGTASTPGQTPQPQSAPRLNRRPRRIIESETSSNMSQVPEEDEEEGPIPNGLRRQQYQARILSRANGSRRTASSTSTEASAEHELDEDTQALLHAAGWSPLDHDGPEDGMDEDDDSDGGRTTVGWDATAISNERSRIGGSLTPTADRPNVPIRPPSRVGSSRPGFPDGSRGLRRRSSVLSTTSTVHYEDGEADDDDSEQDQDGDVTMAMNSLRARRSRVQMRNAALPNSTPSRFATHGLSQGGAADLDTDDNSDTSQQPVRRRQTARAREQEYDPRISWMFASHQAALRDSERSGAPYDHLDQLRSTTPIARPRTANRNRAAGQASPAPPFSPSNGLFSLPGNVPSRLRTPTMDNSSNHGVSVRGSPSQSNRVGASVLSSMPEGTGRNNGGSIERSTSAGSISGNSAVNPPTTTARSNSQPAVNPTSQTAAAAAVDMIDRPPSRVNSRPPSAAGRRNSAGFVNGFPGLTAPGVGLNFGARVFQVQARNPWAPYVHPQNVVRTRTSRPTLRDQSSVATLRASNSRQHLRNQPSQVSIRDNTNSPQTIRPQASRIGLRHHPSQRRLNNQASTRTLRASEHAQPPQSPVNVPSVAAPAARPRLSEDERLRLARELISNRARELGTNQLSTAQPGANQPRTNPFTAGVRRPSIPNRDGPPPPTDVPATNTTGMNSPSHTRTGSNESLPSSVAQSPTASNVSSQHPPNLTRRRSNRNIAASPGVFSPTQGSFSPAQPTFANSYVRPRNGPLPGSPAYESPINTNPRGMSPMVAAGDRARY</sequence>
<feature type="region of interest" description="Disordered" evidence="5">
    <location>
        <begin position="1018"/>
        <end position="1174"/>
    </location>
</feature>
<proteinExistence type="predicted"/>
<feature type="compositionally biased region" description="Polar residues" evidence="5">
    <location>
        <begin position="1020"/>
        <end position="1039"/>
    </location>
</feature>
<evidence type="ECO:0000256" key="5">
    <source>
        <dbReference type="SAM" id="MobiDB-lite"/>
    </source>
</evidence>
<evidence type="ECO:0000256" key="1">
    <source>
        <dbReference type="ARBA" id="ARBA00022723"/>
    </source>
</evidence>
<dbReference type="SUPFAM" id="SSF57850">
    <property type="entry name" value="RING/U-box"/>
    <property type="match status" value="1"/>
</dbReference>
<feature type="compositionally biased region" description="Acidic residues" evidence="5">
    <location>
        <begin position="506"/>
        <end position="515"/>
    </location>
</feature>
<feature type="region of interest" description="Disordered" evidence="5">
    <location>
        <begin position="1"/>
        <end position="91"/>
    </location>
</feature>
<dbReference type="CDD" id="cd16568">
    <property type="entry name" value="RING-HC_ScPSH1-like"/>
    <property type="match status" value="1"/>
</dbReference>
<gene>
    <name evidence="7" type="ORF">AOQ84DRAFT_352383</name>
</gene>
<keyword evidence="1" id="KW-0479">Metal-binding</keyword>
<feature type="region of interest" description="Disordered" evidence="5">
    <location>
        <begin position="900"/>
        <end position="1002"/>
    </location>
</feature>
<feature type="compositionally biased region" description="Low complexity" evidence="5">
    <location>
        <begin position="710"/>
        <end position="721"/>
    </location>
</feature>
<evidence type="ECO:0000259" key="6">
    <source>
        <dbReference type="PROSITE" id="PS50089"/>
    </source>
</evidence>
<reference evidence="7 8" key="1">
    <citation type="journal article" date="2016" name="Nat. Commun.">
        <title>Ectomycorrhizal ecology is imprinted in the genome of the dominant symbiotic fungus Cenococcum geophilum.</title>
        <authorList>
            <consortium name="DOE Joint Genome Institute"/>
            <person name="Peter M."/>
            <person name="Kohler A."/>
            <person name="Ohm R.A."/>
            <person name="Kuo A."/>
            <person name="Krutzmann J."/>
            <person name="Morin E."/>
            <person name="Arend M."/>
            <person name="Barry K.W."/>
            <person name="Binder M."/>
            <person name="Choi C."/>
            <person name="Clum A."/>
            <person name="Copeland A."/>
            <person name="Grisel N."/>
            <person name="Haridas S."/>
            <person name="Kipfer T."/>
            <person name="LaButti K."/>
            <person name="Lindquist E."/>
            <person name="Lipzen A."/>
            <person name="Maire R."/>
            <person name="Meier B."/>
            <person name="Mihaltcheva S."/>
            <person name="Molinier V."/>
            <person name="Murat C."/>
            <person name="Poggeler S."/>
            <person name="Quandt C.A."/>
            <person name="Sperisen C."/>
            <person name="Tritt A."/>
            <person name="Tisserant E."/>
            <person name="Crous P.W."/>
            <person name="Henrissat B."/>
            <person name="Nehls U."/>
            <person name="Egli S."/>
            <person name="Spatafora J.W."/>
            <person name="Grigoriev I.V."/>
            <person name="Martin F.M."/>
        </authorList>
    </citation>
    <scope>NUCLEOTIDE SEQUENCE [LARGE SCALE GENOMIC DNA]</scope>
    <source>
        <strain evidence="7 8">CBS 207.34</strain>
    </source>
</reference>
<feature type="compositionally biased region" description="Basic and acidic residues" evidence="5">
    <location>
        <begin position="68"/>
        <end position="91"/>
    </location>
</feature>
<feature type="compositionally biased region" description="Low complexity" evidence="5">
    <location>
        <begin position="462"/>
        <end position="478"/>
    </location>
</feature>
<dbReference type="SMART" id="SM00184">
    <property type="entry name" value="RING"/>
    <property type="match status" value="1"/>
</dbReference>
<keyword evidence="3" id="KW-0862">Zinc</keyword>
<feature type="compositionally biased region" description="Low complexity" evidence="5">
    <location>
        <begin position="9"/>
        <end position="39"/>
    </location>
</feature>
<dbReference type="AlphaFoldDB" id="A0A8E2F9E2"/>
<organism evidence="7 8">
    <name type="scientific">Glonium stellatum</name>
    <dbReference type="NCBI Taxonomy" id="574774"/>
    <lineage>
        <taxon>Eukaryota</taxon>
        <taxon>Fungi</taxon>
        <taxon>Dikarya</taxon>
        <taxon>Ascomycota</taxon>
        <taxon>Pezizomycotina</taxon>
        <taxon>Dothideomycetes</taxon>
        <taxon>Pleosporomycetidae</taxon>
        <taxon>Gloniales</taxon>
        <taxon>Gloniaceae</taxon>
        <taxon>Glonium</taxon>
    </lineage>
</organism>
<name>A0A8E2F9E2_9PEZI</name>
<evidence type="ECO:0000256" key="3">
    <source>
        <dbReference type="ARBA" id="ARBA00022833"/>
    </source>
</evidence>
<feature type="compositionally biased region" description="Polar residues" evidence="5">
    <location>
        <begin position="789"/>
        <end position="829"/>
    </location>
</feature>
<feature type="compositionally biased region" description="Polar residues" evidence="5">
    <location>
        <begin position="1061"/>
        <end position="1101"/>
    </location>
</feature>
<feature type="compositionally biased region" description="Polar residues" evidence="5">
    <location>
        <begin position="1120"/>
        <end position="1135"/>
    </location>
</feature>
<dbReference type="PROSITE" id="PS00518">
    <property type="entry name" value="ZF_RING_1"/>
    <property type="match status" value="1"/>
</dbReference>
<feature type="compositionally biased region" description="Polar residues" evidence="5">
    <location>
        <begin position="751"/>
        <end position="778"/>
    </location>
</feature>
<dbReference type="PROSITE" id="PS50089">
    <property type="entry name" value="ZF_RING_2"/>
    <property type="match status" value="1"/>
</dbReference>
<feature type="compositionally biased region" description="Low complexity" evidence="5">
    <location>
        <begin position="978"/>
        <end position="997"/>
    </location>
</feature>
<dbReference type="PANTHER" id="PTHR23327">
    <property type="entry name" value="RING FINGER PROTEIN 127"/>
    <property type="match status" value="1"/>
</dbReference>
<feature type="region of interest" description="Disordered" evidence="5">
    <location>
        <begin position="687"/>
        <end position="829"/>
    </location>
</feature>